<protein>
    <submittedName>
        <fullName evidence="1">Uncharacterized protein</fullName>
    </submittedName>
</protein>
<name>S3HE36_9HYPH</name>
<evidence type="ECO:0000313" key="1">
    <source>
        <dbReference type="EMBL" id="EPE96989.1"/>
    </source>
</evidence>
<dbReference type="AlphaFoldDB" id="S3HE36"/>
<proteinExistence type="predicted"/>
<dbReference type="Proteomes" id="UP000014411">
    <property type="component" value="Unassembled WGS sequence"/>
</dbReference>
<gene>
    <name evidence="1" type="ORF">RGCCGE502_17500</name>
</gene>
<accession>S3HE36</accession>
<dbReference type="HOGENOM" id="CLU_3029245_0_0_5"/>
<comment type="caution">
    <text evidence="1">The sequence shown here is derived from an EMBL/GenBank/DDBJ whole genome shotgun (WGS) entry which is preliminary data.</text>
</comment>
<dbReference type="eggNOG" id="ENOG502ZZF4">
    <property type="taxonomic scope" value="Bacteria"/>
</dbReference>
<dbReference type="RefSeq" id="WP_016555487.1">
    <property type="nucleotide sequence ID" value="NZ_AEYE02000019.1"/>
</dbReference>
<evidence type="ECO:0000313" key="2">
    <source>
        <dbReference type="Proteomes" id="UP000014411"/>
    </source>
</evidence>
<organism evidence="1 2">
    <name type="scientific">Rhizobium grahamii CCGE 502</name>
    <dbReference type="NCBI Taxonomy" id="990285"/>
    <lineage>
        <taxon>Bacteria</taxon>
        <taxon>Pseudomonadati</taxon>
        <taxon>Pseudomonadota</taxon>
        <taxon>Alphaproteobacteria</taxon>
        <taxon>Hyphomicrobiales</taxon>
        <taxon>Rhizobiaceae</taxon>
        <taxon>Rhizobium/Agrobacterium group</taxon>
        <taxon>Rhizobium</taxon>
    </lineage>
</organism>
<reference evidence="1 2" key="1">
    <citation type="journal article" date="2012" name="J. Bacteriol.">
        <title>Genome sequence of Rhizobium grahamii CCGE502, a broad-host-range symbiont with low nodulation competitiveness in Phaseolus vulgaris.</title>
        <authorList>
            <person name="Althabegoiti M.J."/>
            <person name="Lozano L."/>
            <person name="Torres-Tejerizo G."/>
            <person name="Ormeno-Orrillo E."/>
            <person name="Rogel M.A."/>
            <person name="Gonzalez V."/>
            <person name="Martinez-Romero E."/>
        </authorList>
    </citation>
    <scope>NUCLEOTIDE SEQUENCE [LARGE SCALE GENOMIC DNA]</scope>
    <source>
        <strain evidence="1 2">CCGE 502</strain>
    </source>
</reference>
<dbReference type="EMBL" id="AEYE02000019">
    <property type="protein sequence ID" value="EPE96989.1"/>
    <property type="molecule type" value="Genomic_DNA"/>
</dbReference>
<keyword evidence="2" id="KW-1185">Reference proteome</keyword>
<sequence length="55" mass="5897">MQAFVPPAGETIVLPGVVCTPTASSKFVSVEVHFDRSIETDLSLVMDQSGMRTLT</sequence>